<dbReference type="RefSeq" id="XP_031375542.1">
    <property type="nucleotide sequence ID" value="XM_031519682.1"/>
</dbReference>
<dbReference type="CDD" id="cd15760">
    <property type="entry name" value="FYVE_scVPS27p_like"/>
    <property type="match status" value="1"/>
</dbReference>
<reference evidence="9" key="1">
    <citation type="journal article" date="2017" name="Plant J.">
        <title>The pomegranate (Punica granatum L.) genome and the genomics of punicalagin biosynthesis.</title>
        <authorList>
            <person name="Qin G."/>
            <person name="Xu C."/>
            <person name="Ming R."/>
            <person name="Tang H."/>
            <person name="Guyot R."/>
            <person name="Kramer E.M."/>
            <person name="Hu Y."/>
            <person name="Yi X."/>
            <person name="Qi Y."/>
            <person name="Xu X."/>
            <person name="Gao Z."/>
            <person name="Pan H."/>
            <person name="Jian J."/>
            <person name="Tian Y."/>
            <person name="Yue Z."/>
            <person name="Xu Y."/>
        </authorList>
    </citation>
    <scope>NUCLEOTIDE SEQUENCE [LARGE SCALE GENOMIC DNA]</scope>
    <source>
        <strain evidence="9">cv. Dabenzi</strain>
    </source>
</reference>
<dbReference type="Gene3D" id="1.25.40.20">
    <property type="entry name" value="Ankyrin repeat-containing domain"/>
    <property type="match status" value="1"/>
</dbReference>
<feature type="repeat" description="ANK" evidence="4">
    <location>
        <begin position="224"/>
        <end position="256"/>
    </location>
</feature>
<keyword evidence="4" id="KW-0040">ANK repeat</keyword>
<dbReference type="GO" id="GO:0008270">
    <property type="term" value="F:zinc ion binding"/>
    <property type="evidence" value="ECO:0007669"/>
    <property type="project" value="UniProtKB-KW"/>
</dbReference>
<dbReference type="InterPro" id="IPR017455">
    <property type="entry name" value="Znf_FYVE-rel"/>
</dbReference>
<organism evidence="8 9">
    <name type="scientific">Punica granatum</name>
    <name type="common">Pomegranate</name>
    <dbReference type="NCBI Taxonomy" id="22663"/>
    <lineage>
        <taxon>Eukaryota</taxon>
        <taxon>Viridiplantae</taxon>
        <taxon>Streptophyta</taxon>
        <taxon>Embryophyta</taxon>
        <taxon>Tracheophyta</taxon>
        <taxon>Spermatophyta</taxon>
        <taxon>Magnoliopsida</taxon>
        <taxon>eudicotyledons</taxon>
        <taxon>Gunneridae</taxon>
        <taxon>Pentapetalae</taxon>
        <taxon>rosids</taxon>
        <taxon>malvids</taxon>
        <taxon>Myrtales</taxon>
        <taxon>Lythraceae</taxon>
        <taxon>Punica</taxon>
    </lineage>
</organism>
<feature type="compositionally biased region" description="Low complexity" evidence="6">
    <location>
        <begin position="159"/>
        <end position="170"/>
    </location>
</feature>
<keyword evidence="10" id="KW-1185">Reference proteome</keyword>
<dbReference type="Gene3D" id="3.30.40.10">
    <property type="entry name" value="Zinc/RING finger domain, C3HC4 (zinc finger)"/>
    <property type="match status" value="1"/>
</dbReference>
<dbReference type="OrthoDB" id="194358at2759"/>
<keyword evidence="2 5" id="KW-0863">Zinc-finger</keyword>
<accession>A0A218WB43</accession>
<dbReference type="InterPro" id="IPR013083">
    <property type="entry name" value="Znf_RING/FYVE/PHD"/>
</dbReference>
<feature type="region of interest" description="Disordered" evidence="6">
    <location>
        <begin position="143"/>
        <end position="172"/>
    </location>
</feature>
<evidence type="ECO:0000256" key="2">
    <source>
        <dbReference type="ARBA" id="ARBA00022771"/>
    </source>
</evidence>
<evidence type="ECO:0000256" key="1">
    <source>
        <dbReference type="ARBA" id="ARBA00022723"/>
    </source>
</evidence>
<dbReference type="GO" id="GO:0043130">
    <property type="term" value="F:ubiquitin binding"/>
    <property type="evidence" value="ECO:0007669"/>
    <property type="project" value="TreeGrafter"/>
</dbReference>
<dbReference type="InterPro" id="IPR011011">
    <property type="entry name" value="Znf_FYVE_PHD"/>
</dbReference>
<name>A0A218WB43_PUNGR</name>
<evidence type="ECO:0000256" key="4">
    <source>
        <dbReference type="PROSITE-ProRule" id="PRU00023"/>
    </source>
</evidence>
<dbReference type="SMART" id="SM00064">
    <property type="entry name" value="FYVE"/>
    <property type="match status" value="1"/>
</dbReference>
<dbReference type="Proteomes" id="UP000515151">
    <property type="component" value="Chromosome 2"/>
</dbReference>
<evidence type="ECO:0000313" key="10">
    <source>
        <dbReference type="Proteomes" id="UP000515151"/>
    </source>
</evidence>
<proteinExistence type="predicted"/>
<keyword evidence="3" id="KW-0862">Zinc</keyword>
<dbReference type="SUPFAM" id="SSF48403">
    <property type="entry name" value="Ankyrin repeat"/>
    <property type="match status" value="1"/>
</dbReference>
<dbReference type="PROSITE" id="PS50088">
    <property type="entry name" value="ANK_REPEAT"/>
    <property type="match status" value="1"/>
</dbReference>
<dbReference type="PANTHER" id="PTHR47794">
    <property type="entry name" value="VACUOLAR PROTEIN SORTING-ASSOCIATED PROTEIN 27"/>
    <property type="match status" value="1"/>
</dbReference>
<dbReference type="GeneID" id="116195673"/>
<feature type="domain" description="FYVE-type" evidence="7">
    <location>
        <begin position="9"/>
        <end position="69"/>
    </location>
</feature>
<dbReference type="GO" id="GO:0033565">
    <property type="term" value="C:ESCRT-0 complex"/>
    <property type="evidence" value="ECO:0007669"/>
    <property type="project" value="TreeGrafter"/>
</dbReference>
<evidence type="ECO:0000256" key="5">
    <source>
        <dbReference type="PROSITE-ProRule" id="PRU00091"/>
    </source>
</evidence>
<protein>
    <submittedName>
        <fullName evidence="11 12">Vacuolar protein sorting-associated protein 27-like</fullName>
    </submittedName>
</protein>
<dbReference type="InterPro" id="IPR000306">
    <property type="entry name" value="Znf_FYVE"/>
</dbReference>
<evidence type="ECO:0000256" key="6">
    <source>
        <dbReference type="SAM" id="MobiDB-lite"/>
    </source>
</evidence>
<evidence type="ECO:0000313" key="11">
    <source>
        <dbReference type="RefSeq" id="XP_031375542.1"/>
    </source>
</evidence>
<dbReference type="SUPFAM" id="SSF57903">
    <property type="entry name" value="FYVE/PHD zinc finger"/>
    <property type="match status" value="1"/>
</dbReference>
<gene>
    <name evidence="12" type="primary">LOC116195673</name>
    <name evidence="11" type="synonym">LOC116190013</name>
    <name evidence="8" type="ORF">CDL15_Pgr026465</name>
</gene>
<dbReference type="InterPro" id="IPR036770">
    <property type="entry name" value="Ankyrin_rpt-contain_sf"/>
</dbReference>
<dbReference type="InterPro" id="IPR002110">
    <property type="entry name" value="Ankyrin_rpt"/>
</dbReference>
<evidence type="ECO:0000259" key="7">
    <source>
        <dbReference type="PROSITE" id="PS50178"/>
    </source>
</evidence>
<dbReference type="Proteomes" id="UP000197138">
    <property type="component" value="Unassembled WGS sequence"/>
</dbReference>
<dbReference type="PROSITE" id="PS50178">
    <property type="entry name" value="ZF_FYVE"/>
    <property type="match status" value="1"/>
</dbReference>
<dbReference type="GO" id="GO:0006623">
    <property type="term" value="P:protein targeting to vacuole"/>
    <property type="evidence" value="ECO:0007669"/>
    <property type="project" value="TreeGrafter"/>
</dbReference>
<evidence type="ECO:0000256" key="3">
    <source>
        <dbReference type="ARBA" id="ARBA00022833"/>
    </source>
</evidence>
<reference evidence="10" key="3">
    <citation type="journal article" date="2020" name="Plant Biotechnol. J.">
        <title>The pomegranate (Punica granatum L.) draft genome dissects genetic divergence between soft- and hard-seeded cultivars.</title>
        <authorList>
            <person name="Luo X."/>
            <person name="Li H."/>
            <person name="Wu Z."/>
            <person name="Yao W."/>
            <person name="Zhao P."/>
            <person name="Cao D."/>
            <person name="Yu H."/>
            <person name="Li K."/>
            <person name="Poudel K."/>
            <person name="Zhao D."/>
            <person name="Zhang F."/>
            <person name="Xia X."/>
            <person name="Chen L."/>
            <person name="Wang Q."/>
            <person name="Jing D."/>
            <person name="Cao S."/>
        </authorList>
    </citation>
    <scope>NUCLEOTIDE SEQUENCE [LARGE SCALE GENOMIC DNA]</scope>
</reference>
<sequence length="281" mass="30708">MSSMEPPPFQEAARCDVCKCSFNTFRRRHHCRCCGRTLCYEHSSNQMLLPQFGIHSPVRVCADCFNNSSEAVKRVTRASAGVDQVSASVSRLDINADKDSKAEPLPDHHPIPGVPECKCGMPLCICEAASPSTDGLAQQKILSNALSVPKPKKTDVPKNRTSTSNSKSSSVFNAGQEVHVNSEKPKMEYEANGEGLREAIKNDDAAAVIKLLREGIDANYRDRQGMSLLHLAAVFNRTDIAFILMEGGASTDYRNAQGETPLDCAAATLQYKMRQKLEGCN</sequence>
<dbReference type="PROSITE" id="PS50297">
    <property type="entry name" value="ANK_REP_REGION"/>
    <property type="match status" value="1"/>
</dbReference>
<evidence type="ECO:0000313" key="9">
    <source>
        <dbReference type="Proteomes" id="UP000197138"/>
    </source>
</evidence>
<dbReference type="GO" id="GO:0043328">
    <property type="term" value="P:protein transport to vacuole involved in ubiquitin-dependent protein catabolic process via the multivesicular body sorting pathway"/>
    <property type="evidence" value="ECO:0007669"/>
    <property type="project" value="TreeGrafter"/>
</dbReference>
<dbReference type="Pfam" id="PF12796">
    <property type="entry name" value="Ank_2"/>
    <property type="match status" value="1"/>
</dbReference>
<dbReference type="RefSeq" id="XP_031380831.1">
    <property type="nucleotide sequence ID" value="XM_031524971.1"/>
</dbReference>
<keyword evidence="1" id="KW-0479">Metal-binding</keyword>
<evidence type="ECO:0000313" key="8">
    <source>
        <dbReference type="EMBL" id="OWM69312.1"/>
    </source>
</evidence>
<dbReference type="GO" id="GO:0032266">
    <property type="term" value="F:phosphatidylinositol-3-phosphate binding"/>
    <property type="evidence" value="ECO:0007669"/>
    <property type="project" value="TreeGrafter"/>
</dbReference>
<evidence type="ECO:0000313" key="12">
    <source>
        <dbReference type="RefSeq" id="XP_031380831.1"/>
    </source>
</evidence>
<reference evidence="8" key="2">
    <citation type="submission" date="2017-06" db="EMBL/GenBank/DDBJ databases">
        <title>The pomegranate genome and the genomics of punicalagin biosynthesis.</title>
        <authorList>
            <person name="Xu C."/>
        </authorList>
    </citation>
    <scope>NUCLEOTIDE SEQUENCE [LARGE SCALE GENOMIC DNA]</scope>
    <source>
        <tissue evidence="8">Fresh leaf</tissue>
    </source>
</reference>
<reference evidence="11 12" key="4">
    <citation type="submission" date="2025-04" db="UniProtKB">
        <authorList>
            <consortium name="RefSeq"/>
        </authorList>
    </citation>
    <scope>IDENTIFICATION</scope>
    <source>
        <tissue evidence="11 12">Leaf</tissue>
    </source>
</reference>
<dbReference type="PANTHER" id="PTHR47794:SF1">
    <property type="entry name" value="VACUOLAR PROTEIN SORTING-ASSOCIATED PROTEIN 27"/>
    <property type="match status" value="1"/>
</dbReference>
<dbReference type="EMBL" id="MTKT01004936">
    <property type="protein sequence ID" value="OWM69312.1"/>
    <property type="molecule type" value="Genomic_DNA"/>
</dbReference>
<dbReference type="AlphaFoldDB" id="A0A218WB43"/>
<dbReference type="Pfam" id="PF01363">
    <property type="entry name" value="FYVE"/>
    <property type="match status" value="1"/>
</dbReference>